<dbReference type="Proteomes" id="UP001607069">
    <property type="component" value="Unassembled WGS sequence"/>
</dbReference>
<dbReference type="RefSeq" id="WP_279949972.1">
    <property type="nucleotide sequence ID" value="NZ_BAABEN010000004.1"/>
</dbReference>
<evidence type="ECO:0008006" key="4">
    <source>
        <dbReference type="Google" id="ProtNLM"/>
    </source>
</evidence>
<comment type="caution">
    <text evidence="2">The sequence shown here is derived from an EMBL/GenBank/DDBJ whole genome shotgun (WGS) entry which is preliminary data.</text>
</comment>
<evidence type="ECO:0000313" key="3">
    <source>
        <dbReference type="Proteomes" id="UP001607069"/>
    </source>
</evidence>
<evidence type="ECO:0000256" key="1">
    <source>
        <dbReference type="SAM" id="MobiDB-lite"/>
    </source>
</evidence>
<reference evidence="2 3" key="1">
    <citation type="submission" date="2024-10" db="EMBL/GenBank/DDBJ databases">
        <authorList>
            <person name="Cho J.-C."/>
        </authorList>
    </citation>
    <scope>NUCLEOTIDE SEQUENCE [LARGE SCALE GENOMIC DNA]</scope>
    <source>
        <strain evidence="2 3">KCTC29696</strain>
    </source>
</reference>
<feature type="region of interest" description="Disordered" evidence="1">
    <location>
        <begin position="38"/>
        <end position="114"/>
    </location>
</feature>
<keyword evidence="3" id="KW-1185">Reference proteome</keyword>
<dbReference type="EMBL" id="JBIHMK010000009">
    <property type="protein sequence ID" value="MFH0247433.1"/>
    <property type="molecule type" value="Genomic_DNA"/>
</dbReference>
<gene>
    <name evidence="2" type="ORF">ACG5V6_04275</name>
</gene>
<proteinExistence type="predicted"/>
<protein>
    <recommendedName>
        <fullName evidence="4">Secreted protein</fullName>
    </recommendedName>
</protein>
<feature type="compositionally biased region" description="Gly residues" evidence="1">
    <location>
        <begin position="95"/>
        <end position="107"/>
    </location>
</feature>
<organism evidence="2 3">
    <name type="scientific">Streptomyces chitinivorans</name>
    <dbReference type="NCBI Taxonomy" id="1257027"/>
    <lineage>
        <taxon>Bacteria</taxon>
        <taxon>Bacillati</taxon>
        <taxon>Actinomycetota</taxon>
        <taxon>Actinomycetes</taxon>
        <taxon>Kitasatosporales</taxon>
        <taxon>Streptomycetaceae</taxon>
        <taxon>Streptomyces</taxon>
    </lineage>
</organism>
<name>A0ABW7HNJ7_9ACTN</name>
<evidence type="ECO:0000313" key="2">
    <source>
        <dbReference type="EMBL" id="MFH0247433.1"/>
    </source>
</evidence>
<accession>A0ABW7HNJ7</accession>
<feature type="compositionally biased region" description="Low complexity" evidence="1">
    <location>
        <begin position="61"/>
        <end position="89"/>
    </location>
</feature>
<sequence length="182" mass="18847">MRRGLVHAGAWVLATGSAVTLSWFGVRTVVSQAAYDLPRMPPLASDTPAPSASRDSPEPETASTRRPRASSTARSPGTSGPSVSRGSAGARRDAGPGGGTASTGGTSGNVESREVRGGRVAFDLGRDSADLVAASPAPGWEMRVWQGSRWIRVTFTRGEEASSVFCVWDGAPPRVTVDEHGG</sequence>